<keyword evidence="2" id="KW-1185">Reference proteome</keyword>
<name>A0AAV0DU92_9ASTE</name>
<evidence type="ECO:0000313" key="2">
    <source>
        <dbReference type="Proteomes" id="UP001152523"/>
    </source>
</evidence>
<feature type="non-terminal residue" evidence="1">
    <location>
        <position position="71"/>
    </location>
</feature>
<dbReference type="PANTHER" id="PTHR33144">
    <property type="entry name" value="OS10G0409366 PROTEIN-RELATED"/>
    <property type="match status" value="1"/>
</dbReference>
<reference evidence="1" key="1">
    <citation type="submission" date="2022-07" db="EMBL/GenBank/DDBJ databases">
        <authorList>
            <person name="Macas J."/>
            <person name="Novak P."/>
            <person name="Neumann P."/>
        </authorList>
    </citation>
    <scope>NUCLEOTIDE SEQUENCE</scope>
</reference>
<proteinExistence type="predicted"/>
<organism evidence="1 2">
    <name type="scientific">Cuscuta epithymum</name>
    <dbReference type="NCBI Taxonomy" id="186058"/>
    <lineage>
        <taxon>Eukaryota</taxon>
        <taxon>Viridiplantae</taxon>
        <taxon>Streptophyta</taxon>
        <taxon>Embryophyta</taxon>
        <taxon>Tracheophyta</taxon>
        <taxon>Spermatophyta</taxon>
        <taxon>Magnoliopsida</taxon>
        <taxon>eudicotyledons</taxon>
        <taxon>Gunneridae</taxon>
        <taxon>Pentapetalae</taxon>
        <taxon>asterids</taxon>
        <taxon>lamiids</taxon>
        <taxon>Solanales</taxon>
        <taxon>Convolvulaceae</taxon>
        <taxon>Cuscuteae</taxon>
        <taxon>Cuscuta</taxon>
        <taxon>Cuscuta subgen. Cuscuta</taxon>
    </lineage>
</organism>
<dbReference type="AlphaFoldDB" id="A0AAV0DU92"/>
<dbReference type="Proteomes" id="UP001152523">
    <property type="component" value="Unassembled WGS sequence"/>
</dbReference>
<accession>A0AAV0DU92</accession>
<dbReference type="PANTHER" id="PTHR33144:SF35">
    <property type="entry name" value="TRANSPOSASE, PTTA_EN_SPM, PLANT-RELATED"/>
    <property type="match status" value="1"/>
</dbReference>
<gene>
    <name evidence="1" type="ORF">CEPIT_LOCUS18809</name>
</gene>
<protein>
    <submittedName>
        <fullName evidence="1">Uncharacterized protein</fullName>
    </submittedName>
</protein>
<evidence type="ECO:0000313" key="1">
    <source>
        <dbReference type="EMBL" id="CAH9109533.1"/>
    </source>
</evidence>
<sequence>MWDYILEKYMVPIEGRKWVMSTINDLWRVHKSRMKDKHYYAYTTDARRWKNRPKTISEQQFRDLLNYWDLE</sequence>
<comment type="caution">
    <text evidence="1">The sequence shown here is derived from an EMBL/GenBank/DDBJ whole genome shotgun (WGS) entry which is preliminary data.</text>
</comment>
<dbReference type="EMBL" id="CAMAPF010000154">
    <property type="protein sequence ID" value="CAH9109533.1"/>
    <property type="molecule type" value="Genomic_DNA"/>
</dbReference>